<dbReference type="EMBL" id="LR962863">
    <property type="protein sequence ID" value="CAD7358428.1"/>
    <property type="molecule type" value="Genomic_DNA"/>
</dbReference>
<evidence type="ECO:0000313" key="3">
    <source>
        <dbReference type="EMBL" id="NHA33615.1"/>
    </source>
</evidence>
<evidence type="ECO:0000313" key="4">
    <source>
        <dbReference type="EMBL" id="SUM85667.1"/>
    </source>
</evidence>
<dbReference type="OrthoDB" id="9811532at2"/>
<dbReference type="RefSeq" id="WP_016425730.1">
    <property type="nucleotide sequence ID" value="NZ_CABKRV010000002.1"/>
</dbReference>
<evidence type="ECO:0000256" key="1">
    <source>
        <dbReference type="PROSITE-ProRule" id="PRU00182"/>
    </source>
</evidence>
<protein>
    <submittedName>
        <fullName evidence="4">S4 domain-containing protein YaaA</fullName>
    </submittedName>
</protein>
<reference evidence="2 5" key="3">
    <citation type="submission" date="2020-11" db="EMBL/GenBank/DDBJ databases">
        <authorList>
            <consortium name="Pathogen Informatics"/>
        </authorList>
    </citation>
    <scope>NUCLEOTIDE SEQUENCE [LARGE SCALE GENOMIC DNA]</scope>
    <source>
        <strain evidence="2 5">NCTC12218</strain>
    </source>
</reference>
<evidence type="ECO:0000313" key="5">
    <source>
        <dbReference type="Proteomes" id="UP000264146"/>
    </source>
</evidence>
<evidence type="ECO:0000313" key="6">
    <source>
        <dbReference type="Proteomes" id="UP000572988"/>
    </source>
</evidence>
<organism evidence="4">
    <name type="scientific">Staphylococcus schleiferi</name>
    <dbReference type="NCBI Taxonomy" id="1295"/>
    <lineage>
        <taxon>Bacteria</taxon>
        <taxon>Bacillati</taxon>
        <taxon>Bacillota</taxon>
        <taxon>Bacilli</taxon>
        <taxon>Bacillales</taxon>
        <taxon>Staphylococcaceae</taxon>
        <taxon>Staphylococcus</taxon>
    </lineage>
</organism>
<dbReference type="EMBL" id="UHEF01000001">
    <property type="protein sequence ID" value="SUM85667.1"/>
    <property type="molecule type" value="Genomic_DNA"/>
</dbReference>
<accession>A0A0M4UKD8</accession>
<reference evidence="4" key="2">
    <citation type="submission" date="2018-06" db="EMBL/GenBank/DDBJ databases">
        <authorList>
            <consortium name="Pathogen Informatics"/>
            <person name="Doyle S."/>
        </authorList>
    </citation>
    <scope>NUCLEOTIDE SEQUENCE [LARGE SCALE GENOMIC DNA]</scope>
    <source>
        <strain evidence="4">NCTC12218</strain>
    </source>
</reference>
<dbReference type="STRING" id="1295.RN70_00020"/>
<dbReference type="Gene3D" id="3.10.290.10">
    <property type="entry name" value="RNA-binding S4 domain"/>
    <property type="match status" value="1"/>
</dbReference>
<dbReference type="GO" id="GO:0003723">
    <property type="term" value="F:RNA binding"/>
    <property type="evidence" value="ECO:0007669"/>
    <property type="project" value="UniProtKB-KW"/>
</dbReference>
<dbReference type="PROSITE" id="PS50889">
    <property type="entry name" value="S4"/>
    <property type="match status" value="1"/>
</dbReference>
<dbReference type="Proteomes" id="UP000264146">
    <property type="component" value="Chromosome"/>
</dbReference>
<dbReference type="EMBL" id="POVK01000008">
    <property type="protein sequence ID" value="NHA33615.1"/>
    <property type="molecule type" value="Genomic_DNA"/>
</dbReference>
<sequence length="79" mass="8914">MNGVIKLAEEVIVDGELTLGQFLNYEGIIESGGQAKWFLSEYDVFLNGEHESRRGKKLHDGDRIEIPEVGSYIIKFGEQ</sequence>
<evidence type="ECO:0000313" key="2">
    <source>
        <dbReference type="EMBL" id="CAD7358428.1"/>
    </source>
</evidence>
<dbReference type="NCBIfam" id="TIGR02988">
    <property type="entry name" value="YaaA_near_RecF"/>
    <property type="match status" value="1"/>
</dbReference>
<proteinExistence type="predicted"/>
<name>A0A0M4UKD8_STASC</name>
<dbReference type="SUPFAM" id="SSF55174">
    <property type="entry name" value="Alpha-L RNA-binding motif"/>
    <property type="match status" value="1"/>
</dbReference>
<gene>
    <name evidence="3" type="primary">yaaA</name>
    <name evidence="3" type="ORF">C1O36_03595</name>
    <name evidence="4" type="ORF">NCTC12218_00004</name>
</gene>
<keyword evidence="1" id="KW-0694">RNA-binding</keyword>
<dbReference type="InterPro" id="IPR036986">
    <property type="entry name" value="S4_RNA-bd_sf"/>
</dbReference>
<dbReference type="GeneID" id="72413112"/>
<dbReference type="Proteomes" id="UP000572988">
    <property type="component" value="Unassembled WGS sequence"/>
</dbReference>
<keyword evidence="6" id="KW-1185">Reference proteome</keyword>
<reference evidence="3 6" key="1">
    <citation type="submission" date="2018-01" db="EMBL/GenBank/DDBJ databases">
        <title>Complete genome sequence of Staphylococcus Scheliferi isolated from human.</title>
        <authorList>
            <person name="Abouelkhair M.A."/>
            <person name="Bemis D.A."/>
            <person name="Kania S.A."/>
        </authorList>
    </citation>
    <scope>NUCLEOTIDE SEQUENCE [LARGE SCALE GENOMIC DNA]</scope>
    <source>
        <strain evidence="3 6">ATCC 43808</strain>
    </source>
</reference>
<dbReference type="InterPro" id="IPR014330">
    <property type="entry name" value="RNA-bd_S4-rel_YaaA"/>
</dbReference>
<dbReference type="Pfam" id="PF13275">
    <property type="entry name" value="S4_2"/>
    <property type="match status" value="1"/>
</dbReference>
<dbReference type="AlphaFoldDB" id="A0A0M4UKD8"/>